<dbReference type="Proteomes" id="UP000078084">
    <property type="component" value="Unassembled WGS sequence"/>
</dbReference>
<evidence type="ECO:0000256" key="2">
    <source>
        <dbReference type="ARBA" id="ARBA00005346"/>
    </source>
</evidence>
<evidence type="ECO:0000313" key="10">
    <source>
        <dbReference type="EMBL" id="KKO72440.1"/>
    </source>
</evidence>
<protein>
    <submittedName>
        <fullName evidence="10">Monovalent cation/H+ antiporter subunit D</fullName>
    </submittedName>
    <submittedName>
        <fullName evidence="11">Multisubunit potassium/proton antiporter PhaD subunit</fullName>
    </submittedName>
</protein>
<keyword evidence="5 8" id="KW-1133">Transmembrane helix</keyword>
<gene>
    <name evidence="10" type="ORF">AAV32_05095</name>
    <name evidence="11" type="ORF">EV679_1598</name>
</gene>
<reference evidence="11 13" key="2">
    <citation type="submission" date="2019-02" db="EMBL/GenBank/DDBJ databases">
        <title>Genomic Encyclopedia of Type Strains, Phase IV (KMG-IV): sequencing the most valuable type-strain genomes for metagenomic binning, comparative biology and taxonomic classification.</title>
        <authorList>
            <person name="Goeker M."/>
        </authorList>
    </citation>
    <scope>NUCLEOTIDE SEQUENCE [LARGE SCALE GENOMIC DNA]</scope>
    <source>
        <strain evidence="11 13">DSM 16618</strain>
    </source>
</reference>
<dbReference type="RefSeq" id="WP_068368408.1">
    <property type="nucleotide sequence ID" value="NZ_CBCSEB010000001.1"/>
</dbReference>
<feature type="transmembrane region" description="Helical" evidence="8">
    <location>
        <begin position="238"/>
        <end position="262"/>
    </location>
</feature>
<evidence type="ECO:0000256" key="1">
    <source>
        <dbReference type="ARBA" id="ARBA00004651"/>
    </source>
</evidence>
<dbReference type="InterPro" id="IPR001750">
    <property type="entry name" value="ND/Mrp_TM"/>
</dbReference>
<evidence type="ECO:0000256" key="8">
    <source>
        <dbReference type="SAM" id="Phobius"/>
    </source>
</evidence>
<dbReference type="GO" id="GO:0005886">
    <property type="term" value="C:plasma membrane"/>
    <property type="evidence" value="ECO:0007669"/>
    <property type="project" value="UniProtKB-SubCell"/>
</dbReference>
<dbReference type="PANTHER" id="PTHR42703">
    <property type="entry name" value="NADH DEHYDROGENASE"/>
    <property type="match status" value="1"/>
</dbReference>
<comment type="similarity">
    <text evidence="2">Belongs to the CPA3 antiporters (TC 2.A.63) subunit D family.</text>
</comment>
<organism evidence="10 12">
    <name type="scientific">Kerstersia gyiorum</name>
    <dbReference type="NCBI Taxonomy" id="206506"/>
    <lineage>
        <taxon>Bacteria</taxon>
        <taxon>Pseudomonadati</taxon>
        <taxon>Pseudomonadota</taxon>
        <taxon>Betaproteobacteria</taxon>
        <taxon>Burkholderiales</taxon>
        <taxon>Alcaligenaceae</taxon>
        <taxon>Kerstersia</taxon>
    </lineage>
</organism>
<evidence type="ECO:0000313" key="13">
    <source>
        <dbReference type="Proteomes" id="UP000292039"/>
    </source>
</evidence>
<sequence>MSGLVSHLVILPIVLPMVAGAAMLLLNDTRKEERRRISLISTALVLLVAVVMLGLAAFQDQSWVLTYRPANWAPPFGIVLVADRLSVLMLVVTAALALASMLAALQRWDKAGVHFHPLFQFQLMGLNGAFLTGDIFNLFVFFEILLAASYGLLLHGSGQARVKAGLHYIAINLVGSSLFLIGATLIYGSVGTLNMAELATLAGKLDDKALAMFQSGAAILGCAFLIKAAAWPMNFWLVPAYIAAVPPVGALFAIMTKVGAYAVLRLTSLLASQENQQDFTSFASTEVFAVGILTIVVAGAGLLVSQDMRRQAAYSVIVSAGTLLACIGFGNMQIIAPALYYLISSTFAVGAMFLLVDLIERNRPFGADVLALSLEAFGVPDSSQGDTEQADTVVGITVPAALAVLGGCFVFCALIVAGLPPLSGFIAKFGMFAAALGDSGTNEPVTGRAWVFLTVVLLSGLAAIVSLSRVGIRTFWVVERQRVRLSLADIAPVLWLLGLCVLMVVFAGPLLSYLEQTVQYLSVPTGYTDAVLGVAAGGAQ</sequence>
<evidence type="ECO:0000256" key="6">
    <source>
        <dbReference type="ARBA" id="ARBA00023136"/>
    </source>
</evidence>
<feature type="transmembrane region" description="Helical" evidence="8">
    <location>
        <begin position="166"/>
        <end position="189"/>
    </location>
</feature>
<dbReference type="STRING" id="206506.AAV32_05095"/>
<comment type="caution">
    <text evidence="10">The sequence shown here is derived from an EMBL/GenBank/DDBJ whole genome shotgun (WGS) entry which is preliminary data.</text>
</comment>
<feature type="transmembrane region" description="Helical" evidence="8">
    <location>
        <begin position="493"/>
        <end position="514"/>
    </location>
</feature>
<feature type="transmembrane region" description="Helical" evidence="8">
    <location>
        <begin position="449"/>
        <end position="472"/>
    </location>
</feature>
<dbReference type="PANTHER" id="PTHR42703:SF1">
    <property type="entry name" value="NA(+)_H(+) ANTIPORTER SUBUNIT D1"/>
    <property type="match status" value="1"/>
</dbReference>
<feature type="transmembrane region" description="Helical" evidence="8">
    <location>
        <begin position="282"/>
        <end position="305"/>
    </location>
</feature>
<dbReference type="OrthoDB" id="9768329at2"/>
<dbReference type="InterPro" id="IPR050586">
    <property type="entry name" value="CPA3_Na-H_Antiporter_D"/>
</dbReference>
<dbReference type="Pfam" id="PF00361">
    <property type="entry name" value="Proton_antipo_M"/>
    <property type="match status" value="1"/>
</dbReference>
<dbReference type="Proteomes" id="UP000292039">
    <property type="component" value="Unassembled WGS sequence"/>
</dbReference>
<keyword evidence="3" id="KW-1003">Cell membrane</keyword>
<keyword evidence="6 8" id="KW-0472">Membrane</keyword>
<feature type="transmembrane region" description="Helical" evidence="8">
    <location>
        <begin position="38"/>
        <end position="58"/>
    </location>
</feature>
<evidence type="ECO:0000256" key="4">
    <source>
        <dbReference type="ARBA" id="ARBA00022692"/>
    </source>
</evidence>
<dbReference type="AlphaFoldDB" id="A0A171KU73"/>
<keyword evidence="12" id="KW-1185">Reference proteome</keyword>
<feature type="domain" description="NADH:quinone oxidoreductase/Mrp antiporter transmembrane" evidence="9">
    <location>
        <begin position="134"/>
        <end position="437"/>
    </location>
</feature>
<feature type="transmembrane region" description="Helical" evidence="8">
    <location>
        <begin position="78"/>
        <end position="99"/>
    </location>
</feature>
<feature type="transmembrane region" description="Helical" evidence="8">
    <location>
        <begin position="209"/>
        <end position="226"/>
    </location>
</feature>
<feature type="transmembrane region" description="Helical" evidence="8">
    <location>
        <begin position="312"/>
        <end position="332"/>
    </location>
</feature>
<proteinExistence type="inferred from homology"/>
<evidence type="ECO:0000313" key="11">
    <source>
        <dbReference type="EMBL" id="RZS70201.1"/>
    </source>
</evidence>
<comment type="subcellular location">
    <subcellularLocation>
        <location evidence="1">Cell membrane</location>
        <topology evidence="1">Multi-pass membrane protein</topology>
    </subcellularLocation>
    <subcellularLocation>
        <location evidence="7">Membrane</location>
        <topology evidence="7">Multi-pass membrane protein</topology>
    </subcellularLocation>
</comment>
<dbReference type="EMBL" id="LBNE01000002">
    <property type="protein sequence ID" value="KKO72440.1"/>
    <property type="molecule type" value="Genomic_DNA"/>
</dbReference>
<accession>A0A171KU73</accession>
<feature type="transmembrane region" description="Helical" evidence="8">
    <location>
        <begin position="338"/>
        <end position="356"/>
    </location>
</feature>
<evidence type="ECO:0000256" key="7">
    <source>
        <dbReference type="RuleBase" id="RU000320"/>
    </source>
</evidence>
<evidence type="ECO:0000259" key="9">
    <source>
        <dbReference type="Pfam" id="PF00361"/>
    </source>
</evidence>
<evidence type="ECO:0000313" key="12">
    <source>
        <dbReference type="Proteomes" id="UP000078084"/>
    </source>
</evidence>
<feature type="transmembrane region" description="Helical" evidence="8">
    <location>
        <begin position="6"/>
        <end position="26"/>
    </location>
</feature>
<name>A0A171KU73_9BURK</name>
<reference evidence="10 12" key="1">
    <citation type="submission" date="2015-04" db="EMBL/GenBank/DDBJ databases">
        <title>Genome sequence of Kerstersia gyiorum CG1.</title>
        <authorList>
            <person name="Greninger A.L."/>
            <person name="Kozyreva V."/>
            <person name="Chaturvedi V."/>
        </authorList>
    </citation>
    <scope>NUCLEOTIDE SEQUENCE [LARGE SCALE GENOMIC DNA]</scope>
    <source>
        <strain evidence="10 12">CG1</strain>
    </source>
</reference>
<feature type="transmembrane region" description="Helical" evidence="8">
    <location>
        <begin position="135"/>
        <end position="154"/>
    </location>
</feature>
<evidence type="ECO:0000256" key="5">
    <source>
        <dbReference type="ARBA" id="ARBA00022989"/>
    </source>
</evidence>
<keyword evidence="4 7" id="KW-0812">Transmembrane</keyword>
<feature type="transmembrane region" description="Helical" evidence="8">
    <location>
        <begin position="111"/>
        <end position="129"/>
    </location>
</feature>
<evidence type="ECO:0000256" key="3">
    <source>
        <dbReference type="ARBA" id="ARBA00022475"/>
    </source>
</evidence>
<dbReference type="PATRIC" id="fig|206506.3.peg.1094"/>
<feature type="transmembrane region" description="Helical" evidence="8">
    <location>
        <begin position="393"/>
        <end position="419"/>
    </location>
</feature>
<dbReference type="NCBIfam" id="NF009309">
    <property type="entry name" value="PRK12666.1"/>
    <property type="match status" value="1"/>
</dbReference>
<dbReference type="EMBL" id="SGWZ01000002">
    <property type="protein sequence ID" value="RZS70201.1"/>
    <property type="molecule type" value="Genomic_DNA"/>
</dbReference>